<gene>
    <name evidence="5" type="primary">vanW2</name>
    <name evidence="5" type="ORF">HVS_07595</name>
</gene>
<accession>A0A2K9EBA0</accession>
<dbReference type="KEGG" id="hsc:HVS_07595"/>
<dbReference type="RefSeq" id="WP_101300782.1">
    <property type="nucleotide sequence ID" value="NZ_CP025197.1"/>
</dbReference>
<dbReference type="Pfam" id="PF04294">
    <property type="entry name" value="VanW"/>
    <property type="match status" value="1"/>
</dbReference>
<keyword evidence="2" id="KW-0175">Coiled coil</keyword>
<dbReference type="PANTHER" id="PTHR35788">
    <property type="entry name" value="EXPORTED PROTEIN-RELATED"/>
    <property type="match status" value="1"/>
</dbReference>
<dbReference type="AlphaFoldDB" id="A0A2K9EBA0"/>
<evidence type="ECO:0000256" key="2">
    <source>
        <dbReference type="SAM" id="Coils"/>
    </source>
</evidence>
<keyword evidence="3" id="KW-0812">Transmembrane</keyword>
<dbReference type="InterPro" id="IPR022029">
    <property type="entry name" value="YoaR-like_PG-bd"/>
</dbReference>
<keyword evidence="1" id="KW-0732">Signal</keyword>
<dbReference type="Pfam" id="PF07501">
    <property type="entry name" value="G5"/>
    <property type="match status" value="1"/>
</dbReference>
<name>A0A2K9EBA0_9FIRM</name>
<dbReference type="Proteomes" id="UP000233534">
    <property type="component" value="Chromosome"/>
</dbReference>
<evidence type="ECO:0000259" key="4">
    <source>
        <dbReference type="PROSITE" id="PS51109"/>
    </source>
</evidence>
<feature type="domain" description="G5" evidence="4">
    <location>
        <begin position="371"/>
        <end position="451"/>
    </location>
</feature>
<dbReference type="Pfam" id="PF12229">
    <property type="entry name" value="PG_binding_4"/>
    <property type="match status" value="1"/>
</dbReference>
<feature type="transmembrane region" description="Helical" evidence="3">
    <location>
        <begin position="12"/>
        <end position="33"/>
    </location>
</feature>
<dbReference type="InterPro" id="IPR011098">
    <property type="entry name" value="G5_dom"/>
</dbReference>
<keyword evidence="3" id="KW-1133">Transmembrane helix</keyword>
<proteinExistence type="predicted"/>
<organism evidence="5 6">
    <name type="scientific">Acetivibrio saccincola</name>
    <dbReference type="NCBI Taxonomy" id="1677857"/>
    <lineage>
        <taxon>Bacteria</taxon>
        <taxon>Bacillati</taxon>
        <taxon>Bacillota</taxon>
        <taxon>Clostridia</taxon>
        <taxon>Eubacteriales</taxon>
        <taxon>Oscillospiraceae</taxon>
        <taxon>Acetivibrio</taxon>
    </lineage>
</organism>
<dbReference type="InterPro" id="IPR007391">
    <property type="entry name" value="Vancomycin_resist_VanW"/>
</dbReference>
<reference evidence="5 6" key="1">
    <citation type="submission" date="2017-12" db="EMBL/GenBank/DDBJ databases">
        <title>Complete genome sequence of Herbivorax saccincola GGR1, a novel Cellulosome-producing hydrolytic bacterium in a thermophilic biogas plant, established by Illumina and Nanopore MinION sequencing.</title>
        <authorList>
            <person name="Pechtl A."/>
            <person name="Ruckert C."/>
            <person name="Koeck D.E."/>
            <person name="Maus I."/>
            <person name="Winkler A."/>
            <person name="Kalinowski J."/>
            <person name="Puhler A."/>
            <person name="Schwarz W.W."/>
            <person name="Zverlov V.V."/>
            <person name="Schluter A."/>
            <person name="Liebl W."/>
        </authorList>
    </citation>
    <scope>NUCLEOTIDE SEQUENCE [LARGE SCALE GENOMIC DNA]</scope>
    <source>
        <strain evidence="6">SR1</strain>
    </source>
</reference>
<dbReference type="PROSITE" id="PS51109">
    <property type="entry name" value="G5"/>
    <property type="match status" value="1"/>
</dbReference>
<keyword evidence="3" id="KW-0472">Membrane</keyword>
<sequence length="452" mass="51402">MLLNFLSQKKTKVTLIIFIVIASALFFGAFKFLNKKTFYKGVLIEGIDVSGLDINGAREVVGKKLDNFISSNSIRLRYEDKVWEIPLEDISYRFLLENTLIDAYKLGREGGVFARTGELINLMYYGKNVLVDSTYSKQELLEILSDIKNQIDRKEKNAKAEYENGRVKHDKEVIGKIMDVDKNVEMIENRILRRDFSAIDLQVKEVTPEIQLKDISHIQEVIASFSTSFNPNNVNRTYNIKLACERINNSLIMPNQVFSMDKALGTRTKENGYKNAPVIIKNQLIEGVGGGVCQVTSTLYVAVLKAKLGVVERVNHSIPLGYVEPGQDATIAEGYIDFKFKNNKEYPILLNAEVSGGQIIIRLIGKKEPVKYNVTLKSVIIERISPGASEVIHDWSLAEGEMVVEKRPVEGLRVAVYRETYDEKYKLIEREKISEDLYRPVKGRIRVGHIRR</sequence>
<dbReference type="InterPro" id="IPR052913">
    <property type="entry name" value="Glycopeptide_resist_protein"/>
</dbReference>
<dbReference type="EMBL" id="CP025197">
    <property type="protein sequence ID" value="AUG57434.1"/>
    <property type="molecule type" value="Genomic_DNA"/>
</dbReference>
<dbReference type="SMART" id="SM01208">
    <property type="entry name" value="G5"/>
    <property type="match status" value="1"/>
</dbReference>
<feature type="coiled-coil region" evidence="2">
    <location>
        <begin position="137"/>
        <end position="164"/>
    </location>
</feature>
<evidence type="ECO:0000256" key="3">
    <source>
        <dbReference type="SAM" id="Phobius"/>
    </source>
</evidence>
<dbReference type="PANTHER" id="PTHR35788:SF1">
    <property type="entry name" value="EXPORTED PROTEIN"/>
    <property type="match status" value="1"/>
</dbReference>
<protein>
    <submittedName>
        <fullName evidence="5">Vancomycin B-type resistance protein VanW</fullName>
    </submittedName>
</protein>
<evidence type="ECO:0000313" key="5">
    <source>
        <dbReference type="EMBL" id="AUG57434.1"/>
    </source>
</evidence>
<keyword evidence="6" id="KW-1185">Reference proteome</keyword>
<evidence type="ECO:0000256" key="1">
    <source>
        <dbReference type="ARBA" id="ARBA00022729"/>
    </source>
</evidence>
<evidence type="ECO:0000313" key="6">
    <source>
        <dbReference type="Proteomes" id="UP000233534"/>
    </source>
</evidence>